<proteinExistence type="predicted"/>
<dbReference type="AlphaFoldDB" id="A0A085LQ54"/>
<sequence length="97" mass="11443">MQDGLPRSQNSVEAWHRRWESLVGGPRVGLYRIIEEFRREQRHVHNECERISRGEVETVRTRSNAVRIAQLEAVVRDRASRPHVLDYLRDIASTLRL</sequence>
<gene>
    <name evidence="1" type="ORF">M513_12010</name>
</gene>
<organism evidence="1 2">
    <name type="scientific">Trichuris suis</name>
    <name type="common">pig whipworm</name>
    <dbReference type="NCBI Taxonomy" id="68888"/>
    <lineage>
        <taxon>Eukaryota</taxon>
        <taxon>Metazoa</taxon>
        <taxon>Ecdysozoa</taxon>
        <taxon>Nematoda</taxon>
        <taxon>Enoplea</taxon>
        <taxon>Dorylaimia</taxon>
        <taxon>Trichinellida</taxon>
        <taxon>Trichuridae</taxon>
        <taxon>Trichuris</taxon>
    </lineage>
</organism>
<accession>A0A085LQ54</accession>
<evidence type="ECO:0000313" key="2">
    <source>
        <dbReference type="Proteomes" id="UP000030764"/>
    </source>
</evidence>
<dbReference type="EMBL" id="KL363340">
    <property type="protein sequence ID" value="KFD47100.1"/>
    <property type="molecule type" value="Genomic_DNA"/>
</dbReference>
<name>A0A085LQ54_9BILA</name>
<protein>
    <submittedName>
        <fullName evidence="1">Uncharacterized protein</fullName>
    </submittedName>
</protein>
<reference evidence="1 2" key="1">
    <citation type="journal article" date="2014" name="Nat. Genet.">
        <title>Genome and transcriptome of the porcine whipworm Trichuris suis.</title>
        <authorList>
            <person name="Jex A.R."/>
            <person name="Nejsum P."/>
            <person name="Schwarz E.M."/>
            <person name="Hu L."/>
            <person name="Young N.D."/>
            <person name="Hall R.S."/>
            <person name="Korhonen P.K."/>
            <person name="Liao S."/>
            <person name="Thamsborg S."/>
            <person name="Xia J."/>
            <person name="Xu P."/>
            <person name="Wang S."/>
            <person name="Scheerlinck J.P."/>
            <person name="Hofmann A."/>
            <person name="Sternberg P.W."/>
            <person name="Wang J."/>
            <person name="Gasser R.B."/>
        </authorList>
    </citation>
    <scope>NUCLEOTIDE SEQUENCE [LARGE SCALE GENOMIC DNA]</scope>
    <source>
        <strain evidence="1">DCEP-RM93M</strain>
    </source>
</reference>
<evidence type="ECO:0000313" key="1">
    <source>
        <dbReference type="EMBL" id="KFD47100.1"/>
    </source>
</evidence>
<keyword evidence="2" id="KW-1185">Reference proteome</keyword>
<dbReference type="Proteomes" id="UP000030764">
    <property type="component" value="Unassembled WGS sequence"/>
</dbReference>